<reference evidence="3 4" key="2">
    <citation type="submission" date="2018-11" db="EMBL/GenBank/DDBJ databases">
        <authorList>
            <consortium name="Pathogen Informatics"/>
        </authorList>
    </citation>
    <scope>NUCLEOTIDE SEQUENCE [LARGE SCALE GENOMIC DNA]</scope>
    <source>
        <strain evidence="3">Dakar</strain>
        <strain evidence="4">Dakar, Senegal</strain>
    </source>
</reference>
<evidence type="ECO:0000256" key="2">
    <source>
        <dbReference type="SAM" id="Phobius"/>
    </source>
</evidence>
<evidence type="ECO:0000313" key="3">
    <source>
        <dbReference type="EMBL" id="VDP38768.1"/>
    </source>
</evidence>
<feature type="region of interest" description="Disordered" evidence="1">
    <location>
        <begin position="77"/>
        <end position="97"/>
    </location>
</feature>
<name>A0A183K5B3_9TREM</name>
<keyword evidence="4" id="KW-1185">Reference proteome</keyword>
<evidence type="ECO:0000256" key="1">
    <source>
        <dbReference type="SAM" id="MobiDB-lite"/>
    </source>
</evidence>
<keyword evidence="2" id="KW-1133">Transmembrane helix</keyword>
<keyword evidence="2" id="KW-0472">Membrane</keyword>
<evidence type="ECO:0000313" key="5">
    <source>
        <dbReference type="WBParaSite" id="SCUD_0001018601-mRNA-1"/>
    </source>
</evidence>
<dbReference type="AlphaFoldDB" id="A0A183K5B3"/>
<evidence type="ECO:0000313" key="4">
    <source>
        <dbReference type="Proteomes" id="UP000279833"/>
    </source>
</evidence>
<organism evidence="5">
    <name type="scientific">Schistosoma curassoni</name>
    <dbReference type="NCBI Taxonomy" id="6186"/>
    <lineage>
        <taxon>Eukaryota</taxon>
        <taxon>Metazoa</taxon>
        <taxon>Spiralia</taxon>
        <taxon>Lophotrochozoa</taxon>
        <taxon>Platyhelminthes</taxon>
        <taxon>Trematoda</taxon>
        <taxon>Digenea</taxon>
        <taxon>Strigeidida</taxon>
        <taxon>Schistosomatoidea</taxon>
        <taxon>Schistosomatidae</taxon>
        <taxon>Schistosoma</taxon>
    </lineage>
</organism>
<dbReference type="Proteomes" id="UP000279833">
    <property type="component" value="Unassembled WGS sequence"/>
</dbReference>
<proteinExistence type="predicted"/>
<feature type="compositionally biased region" description="Basic residues" evidence="1">
    <location>
        <begin position="77"/>
        <end position="93"/>
    </location>
</feature>
<reference evidence="5" key="1">
    <citation type="submission" date="2016-06" db="UniProtKB">
        <authorList>
            <consortium name="WormBaseParasite"/>
        </authorList>
    </citation>
    <scope>IDENTIFICATION</scope>
</reference>
<protein>
    <submittedName>
        <fullName evidence="5">SAM domain-containing protein</fullName>
    </submittedName>
</protein>
<dbReference type="EMBL" id="UZAK01033633">
    <property type="protein sequence ID" value="VDP38768.1"/>
    <property type="molecule type" value="Genomic_DNA"/>
</dbReference>
<gene>
    <name evidence="3" type="ORF">SCUD_LOCUS10186</name>
</gene>
<accession>A0A183K5B3</accession>
<dbReference type="WBParaSite" id="SCUD_0001018601-mRNA-1">
    <property type="protein sequence ID" value="SCUD_0001018601-mRNA-1"/>
    <property type="gene ID" value="SCUD_0001018601"/>
</dbReference>
<sequence length="180" mass="21711">MRSLVFLFSASLQDSKLFHFISFILCLTLLLYRTFEWLKAYHLFIDDNHHMNGFIDYLQNSYLNKHNMNNEDHHHYHHYHHRHHEQQHQHQHQQQHQQYQDDIIHSDNTTLMESNGIIRLCNINPMRLSALFSLINGSDIYTYLIEKYGKIDIINLLNDTYLTPEQIKQMAHPLSTTLKR</sequence>
<keyword evidence="2" id="KW-0812">Transmembrane</keyword>
<feature type="transmembrane region" description="Helical" evidence="2">
    <location>
        <begin position="17"/>
        <end position="35"/>
    </location>
</feature>